<dbReference type="PANTHER" id="PTHR23355:SF9">
    <property type="entry name" value="DIS3-LIKE EXONUCLEASE 2"/>
    <property type="match status" value="1"/>
</dbReference>
<comment type="caution">
    <text evidence="2">The sequence shown here is derived from an EMBL/GenBank/DDBJ whole genome shotgun (WGS) entry which is preliminary data.</text>
</comment>
<protein>
    <submittedName>
        <fullName evidence="2">SSD1 protein</fullName>
    </submittedName>
</protein>
<gene>
    <name evidence="2" type="primary">SSD1</name>
    <name evidence="2" type="ORF">SNEC2469_LOCUS13233</name>
</gene>
<evidence type="ECO:0000313" key="3">
    <source>
        <dbReference type="Proteomes" id="UP000601435"/>
    </source>
</evidence>
<dbReference type="OrthoDB" id="444467at2759"/>
<dbReference type="GO" id="GO:0006402">
    <property type="term" value="P:mRNA catabolic process"/>
    <property type="evidence" value="ECO:0007669"/>
    <property type="project" value="TreeGrafter"/>
</dbReference>
<dbReference type="InterPro" id="IPR050180">
    <property type="entry name" value="RNR_Ribonuclease"/>
</dbReference>
<dbReference type="InterPro" id="IPR012340">
    <property type="entry name" value="NA-bd_OB-fold"/>
</dbReference>
<organism evidence="2 3">
    <name type="scientific">Symbiodinium necroappetens</name>
    <dbReference type="NCBI Taxonomy" id="1628268"/>
    <lineage>
        <taxon>Eukaryota</taxon>
        <taxon>Sar</taxon>
        <taxon>Alveolata</taxon>
        <taxon>Dinophyceae</taxon>
        <taxon>Suessiales</taxon>
        <taxon>Symbiodiniaceae</taxon>
        <taxon>Symbiodinium</taxon>
    </lineage>
</organism>
<feature type="non-terminal residue" evidence="2">
    <location>
        <position position="1"/>
    </location>
</feature>
<reference evidence="2" key="1">
    <citation type="submission" date="2021-02" db="EMBL/GenBank/DDBJ databases">
        <authorList>
            <person name="Dougan E. K."/>
            <person name="Rhodes N."/>
            <person name="Thang M."/>
            <person name="Chan C."/>
        </authorList>
    </citation>
    <scope>NUCLEOTIDE SEQUENCE</scope>
</reference>
<dbReference type="GO" id="GO:0003723">
    <property type="term" value="F:RNA binding"/>
    <property type="evidence" value="ECO:0007669"/>
    <property type="project" value="InterPro"/>
</dbReference>
<dbReference type="Proteomes" id="UP000601435">
    <property type="component" value="Unassembled WGS sequence"/>
</dbReference>
<feature type="non-terminal residue" evidence="2">
    <location>
        <position position="153"/>
    </location>
</feature>
<name>A0A812S6Z3_9DINO</name>
<sequence length="153" mass="16973">MVAEEDDGDVGHWALSLPSYMHFTSPIRRYADILVHRRLAFILGAQGDLESQSSHGAFLESLKEAVINCNTKKRDAQDAQMEEIQTVLSDYVQRSGGIDVDDAVLTRILVPVAAPKEESKDGQPLSFRKRLTTRAAKEAVEIYVPLAQCARSM</sequence>
<dbReference type="SUPFAM" id="SSF50249">
    <property type="entry name" value="Nucleic acid-binding proteins"/>
    <property type="match status" value="1"/>
</dbReference>
<dbReference type="PANTHER" id="PTHR23355">
    <property type="entry name" value="RIBONUCLEASE"/>
    <property type="match status" value="1"/>
</dbReference>
<keyword evidence="3" id="KW-1185">Reference proteome</keyword>
<evidence type="ECO:0000313" key="2">
    <source>
        <dbReference type="EMBL" id="CAE7470201.1"/>
    </source>
</evidence>
<evidence type="ECO:0000259" key="1">
    <source>
        <dbReference type="Pfam" id="PF00773"/>
    </source>
</evidence>
<dbReference type="Pfam" id="PF00773">
    <property type="entry name" value="RNB"/>
    <property type="match status" value="1"/>
</dbReference>
<dbReference type="AlphaFoldDB" id="A0A812S6Z3"/>
<accession>A0A812S6Z3</accession>
<proteinExistence type="predicted"/>
<feature type="domain" description="RNB" evidence="1">
    <location>
        <begin position="9"/>
        <end position="43"/>
    </location>
</feature>
<dbReference type="InterPro" id="IPR001900">
    <property type="entry name" value="RNase_II/R"/>
</dbReference>
<dbReference type="EMBL" id="CAJNJA010021119">
    <property type="protein sequence ID" value="CAE7470201.1"/>
    <property type="molecule type" value="Genomic_DNA"/>
</dbReference>
<dbReference type="GO" id="GO:0000175">
    <property type="term" value="F:3'-5'-RNA exonuclease activity"/>
    <property type="evidence" value="ECO:0007669"/>
    <property type="project" value="TreeGrafter"/>
</dbReference>
<dbReference type="GO" id="GO:0000932">
    <property type="term" value="C:P-body"/>
    <property type="evidence" value="ECO:0007669"/>
    <property type="project" value="TreeGrafter"/>
</dbReference>